<evidence type="ECO:0000313" key="4">
    <source>
        <dbReference type="Proteomes" id="UP001626550"/>
    </source>
</evidence>
<sequence>MFDMSMEVDGADEPEDVASSLSHYLNLALHALNMSLPPANIGITQLFAKLCQEVSLRKVKVNMGKSIVPQKGLRQKQWAQVSRLIVLLQQDYMSRRGTQLKRLDVTVQSFKWSKKAQNQLEAINALYSPLREAMARSYPPGIAHLLAARDDPLLLIEKTSGASRRRFTACDLNKILIGTVPDRGGRAWELEPPPPEMPSFKRRENMPPQRGRGRGNSGCYRGPGRGAPQHHDNYYQHGGLVFHTDPADQRPLEGQLRFNVSF</sequence>
<dbReference type="Proteomes" id="UP001626550">
    <property type="component" value="Unassembled WGS sequence"/>
</dbReference>
<proteinExistence type="inferred from homology"/>
<keyword evidence="4" id="KW-1185">Reference proteome</keyword>
<evidence type="ECO:0000313" key="3">
    <source>
        <dbReference type="EMBL" id="KAL3309905.1"/>
    </source>
</evidence>
<comment type="caution">
    <text evidence="3">The sequence shown here is derived from an EMBL/GenBank/DDBJ whole genome shotgun (WGS) entry which is preliminary data.</text>
</comment>
<accession>A0ABD2PQZ4</accession>
<dbReference type="Pfam" id="PF10239">
    <property type="entry name" value="DUF2465"/>
    <property type="match status" value="1"/>
</dbReference>
<dbReference type="InterPro" id="IPR018797">
    <property type="entry name" value="FAM98"/>
</dbReference>
<dbReference type="PANTHER" id="PTHR31353">
    <property type="entry name" value="FAM98"/>
    <property type="match status" value="1"/>
</dbReference>
<name>A0ABD2PQZ4_9PLAT</name>
<dbReference type="EMBL" id="JBJKFK010003440">
    <property type="protein sequence ID" value="KAL3309905.1"/>
    <property type="molecule type" value="Genomic_DNA"/>
</dbReference>
<dbReference type="PANTHER" id="PTHR31353:SF1">
    <property type="entry name" value="PROTEIN FAM98B"/>
    <property type="match status" value="1"/>
</dbReference>
<comment type="similarity">
    <text evidence="1">Belongs to the FAM98 family.</text>
</comment>
<gene>
    <name evidence="3" type="primary">FAM98A</name>
    <name evidence="3" type="ORF">Ciccas_011541</name>
</gene>
<evidence type="ECO:0000256" key="2">
    <source>
        <dbReference type="SAM" id="MobiDB-lite"/>
    </source>
</evidence>
<dbReference type="AlphaFoldDB" id="A0ABD2PQZ4"/>
<organism evidence="3 4">
    <name type="scientific">Cichlidogyrus casuarinus</name>
    <dbReference type="NCBI Taxonomy" id="1844966"/>
    <lineage>
        <taxon>Eukaryota</taxon>
        <taxon>Metazoa</taxon>
        <taxon>Spiralia</taxon>
        <taxon>Lophotrochozoa</taxon>
        <taxon>Platyhelminthes</taxon>
        <taxon>Monogenea</taxon>
        <taxon>Monopisthocotylea</taxon>
        <taxon>Dactylogyridea</taxon>
        <taxon>Ancyrocephalidae</taxon>
        <taxon>Cichlidogyrus</taxon>
    </lineage>
</organism>
<feature type="region of interest" description="Disordered" evidence="2">
    <location>
        <begin position="186"/>
        <end position="218"/>
    </location>
</feature>
<protein>
    <submittedName>
        <fullName evidence="3">Protein fam98a</fullName>
    </submittedName>
</protein>
<reference evidence="3 4" key="1">
    <citation type="submission" date="2024-11" db="EMBL/GenBank/DDBJ databases">
        <title>Adaptive evolution of stress response genes in parasites aligns with host niche diversity.</title>
        <authorList>
            <person name="Hahn C."/>
            <person name="Resl P."/>
        </authorList>
    </citation>
    <scope>NUCLEOTIDE SEQUENCE [LARGE SCALE GENOMIC DNA]</scope>
    <source>
        <strain evidence="3">EGGRZ-B1_66</strain>
        <tissue evidence="3">Body</tissue>
    </source>
</reference>
<evidence type="ECO:0000256" key="1">
    <source>
        <dbReference type="ARBA" id="ARBA00007218"/>
    </source>
</evidence>